<dbReference type="Proteomes" id="UP001431209">
    <property type="component" value="Unassembled WGS sequence"/>
</dbReference>
<dbReference type="Gene3D" id="3.30.420.10">
    <property type="entry name" value="Ribonuclease H-like superfamily/Ribonuclease H"/>
    <property type="match status" value="1"/>
</dbReference>
<name>A0AAW2ZRM5_9EUKA</name>
<organism evidence="2 3">
    <name type="scientific">Acrasis kona</name>
    <dbReference type="NCBI Taxonomy" id="1008807"/>
    <lineage>
        <taxon>Eukaryota</taxon>
        <taxon>Discoba</taxon>
        <taxon>Heterolobosea</taxon>
        <taxon>Tetramitia</taxon>
        <taxon>Eutetramitia</taxon>
        <taxon>Acrasidae</taxon>
        <taxon>Acrasis</taxon>
    </lineage>
</organism>
<evidence type="ECO:0000313" key="2">
    <source>
        <dbReference type="EMBL" id="KAL0491603.1"/>
    </source>
</evidence>
<dbReference type="AlphaFoldDB" id="A0AAW2ZRM5"/>
<gene>
    <name evidence="2" type="ORF">AKO1_000357</name>
</gene>
<keyword evidence="3" id="KW-1185">Reference proteome</keyword>
<dbReference type="Pfam" id="PF13358">
    <property type="entry name" value="DDE_3"/>
    <property type="match status" value="1"/>
</dbReference>
<accession>A0AAW2ZRM5</accession>
<dbReference type="InterPro" id="IPR036397">
    <property type="entry name" value="RNaseH_sf"/>
</dbReference>
<reference evidence="2 3" key="1">
    <citation type="submission" date="2024-03" db="EMBL/GenBank/DDBJ databases">
        <title>The Acrasis kona genome and developmental transcriptomes reveal deep origins of eukaryotic multicellular pathways.</title>
        <authorList>
            <person name="Sheikh S."/>
            <person name="Fu C.-J."/>
            <person name="Brown M.W."/>
            <person name="Baldauf S.L."/>
        </authorList>
    </citation>
    <scope>NUCLEOTIDE SEQUENCE [LARGE SCALE GENOMIC DNA]</scope>
    <source>
        <strain evidence="2 3">ATCC MYA-3509</strain>
    </source>
</reference>
<feature type="domain" description="Tc1-like transposase DDE" evidence="1">
    <location>
        <begin position="18"/>
        <end position="94"/>
    </location>
</feature>
<protein>
    <submittedName>
        <fullName evidence="2">PcrB</fullName>
    </submittedName>
</protein>
<dbReference type="InterPro" id="IPR038717">
    <property type="entry name" value="Tc1-like_DDE_dom"/>
</dbReference>
<comment type="caution">
    <text evidence="2">The sequence shown here is derived from an EMBL/GenBank/DDBJ whole genome shotgun (WGS) entry which is preliminary data.</text>
</comment>
<sequence length="104" mass="12039">MLFTDLKSDGVTQYDVLNFFVAAIETGYLSRRLEYILMDNAKTHCAEDTFETMMRIFDAHGVTPIFLPTYSSEFNLCELVFAVAKMFLQSYRNFLFQPKEPILG</sequence>
<proteinExistence type="predicted"/>
<dbReference type="EMBL" id="JAOPGA020001831">
    <property type="protein sequence ID" value="KAL0491603.1"/>
    <property type="molecule type" value="Genomic_DNA"/>
</dbReference>
<dbReference type="GO" id="GO:0003676">
    <property type="term" value="F:nucleic acid binding"/>
    <property type="evidence" value="ECO:0007669"/>
    <property type="project" value="InterPro"/>
</dbReference>
<evidence type="ECO:0000313" key="3">
    <source>
        <dbReference type="Proteomes" id="UP001431209"/>
    </source>
</evidence>
<evidence type="ECO:0000259" key="1">
    <source>
        <dbReference type="Pfam" id="PF13358"/>
    </source>
</evidence>